<dbReference type="InterPro" id="IPR003594">
    <property type="entry name" value="HATPase_dom"/>
</dbReference>
<dbReference type="GO" id="GO:0046983">
    <property type="term" value="F:protein dimerization activity"/>
    <property type="evidence" value="ECO:0007669"/>
    <property type="project" value="InterPro"/>
</dbReference>
<keyword evidence="12" id="KW-1185">Reference proteome</keyword>
<dbReference type="AlphaFoldDB" id="A0A7C9RWI2"/>
<organism evidence="11 12">
    <name type="scientific">Lentzea alba</name>
    <dbReference type="NCBI Taxonomy" id="2714351"/>
    <lineage>
        <taxon>Bacteria</taxon>
        <taxon>Bacillati</taxon>
        <taxon>Actinomycetota</taxon>
        <taxon>Actinomycetes</taxon>
        <taxon>Pseudonocardiales</taxon>
        <taxon>Pseudonocardiaceae</taxon>
        <taxon>Lentzea</taxon>
    </lineage>
</organism>
<feature type="transmembrane region" description="Helical" evidence="9">
    <location>
        <begin position="20"/>
        <end position="39"/>
    </location>
</feature>
<accession>A0A7C9RWI2</accession>
<protein>
    <recommendedName>
        <fullName evidence="2">histidine kinase</fullName>
        <ecNumber evidence="2">2.7.13.3</ecNumber>
    </recommendedName>
</protein>
<dbReference type="Proteomes" id="UP000481360">
    <property type="component" value="Unassembled WGS sequence"/>
</dbReference>
<evidence type="ECO:0000259" key="10">
    <source>
        <dbReference type="SMART" id="SM00387"/>
    </source>
</evidence>
<evidence type="ECO:0000256" key="4">
    <source>
        <dbReference type="ARBA" id="ARBA00022679"/>
    </source>
</evidence>
<keyword evidence="9" id="KW-0812">Transmembrane</keyword>
<evidence type="ECO:0000256" key="3">
    <source>
        <dbReference type="ARBA" id="ARBA00022553"/>
    </source>
</evidence>
<keyword evidence="4" id="KW-0808">Transferase</keyword>
<feature type="transmembrane region" description="Helical" evidence="9">
    <location>
        <begin position="135"/>
        <end position="157"/>
    </location>
</feature>
<dbReference type="GO" id="GO:0016020">
    <property type="term" value="C:membrane"/>
    <property type="evidence" value="ECO:0007669"/>
    <property type="project" value="InterPro"/>
</dbReference>
<dbReference type="InterPro" id="IPR050482">
    <property type="entry name" value="Sensor_HK_TwoCompSys"/>
</dbReference>
<evidence type="ECO:0000256" key="6">
    <source>
        <dbReference type="ARBA" id="ARBA00022777"/>
    </source>
</evidence>
<comment type="catalytic activity">
    <reaction evidence="1">
        <text>ATP + protein L-histidine = ADP + protein N-phospho-L-histidine.</text>
        <dbReference type="EC" id="2.7.13.3"/>
    </reaction>
</comment>
<evidence type="ECO:0000256" key="8">
    <source>
        <dbReference type="ARBA" id="ARBA00023012"/>
    </source>
</evidence>
<dbReference type="CDD" id="cd16917">
    <property type="entry name" value="HATPase_UhpB-NarQ-NarX-like"/>
    <property type="match status" value="1"/>
</dbReference>
<evidence type="ECO:0000256" key="5">
    <source>
        <dbReference type="ARBA" id="ARBA00022741"/>
    </source>
</evidence>
<dbReference type="PANTHER" id="PTHR24421:SF10">
    <property type="entry name" value="NITRATE_NITRITE SENSOR PROTEIN NARQ"/>
    <property type="match status" value="1"/>
</dbReference>
<dbReference type="SUPFAM" id="SSF55874">
    <property type="entry name" value="ATPase domain of HSP90 chaperone/DNA topoisomerase II/histidine kinase"/>
    <property type="match status" value="1"/>
</dbReference>
<keyword evidence="9" id="KW-1133">Transmembrane helix</keyword>
<comment type="caution">
    <text evidence="11">The sequence shown here is derived from an EMBL/GenBank/DDBJ whole genome shotgun (WGS) entry which is preliminary data.</text>
</comment>
<evidence type="ECO:0000256" key="1">
    <source>
        <dbReference type="ARBA" id="ARBA00000085"/>
    </source>
</evidence>
<dbReference type="GO" id="GO:0000155">
    <property type="term" value="F:phosphorelay sensor kinase activity"/>
    <property type="evidence" value="ECO:0007669"/>
    <property type="project" value="InterPro"/>
</dbReference>
<dbReference type="SMART" id="SM00387">
    <property type="entry name" value="HATPase_c"/>
    <property type="match status" value="1"/>
</dbReference>
<dbReference type="Pfam" id="PF07730">
    <property type="entry name" value="HisKA_3"/>
    <property type="match status" value="1"/>
</dbReference>
<keyword evidence="8" id="KW-0902">Two-component regulatory system</keyword>
<keyword evidence="9" id="KW-0472">Membrane</keyword>
<dbReference type="PANTHER" id="PTHR24421">
    <property type="entry name" value="NITRATE/NITRITE SENSOR PROTEIN NARX-RELATED"/>
    <property type="match status" value="1"/>
</dbReference>
<keyword evidence="6" id="KW-0418">Kinase</keyword>
<dbReference type="EMBL" id="JAAMPJ010000013">
    <property type="protein sequence ID" value="NGY64590.1"/>
    <property type="molecule type" value="Genomic_DNA"/>
</dbReference>
<dbReference type="EC" id="2.7.13.3" evidence="2"/>
<feature type="transmembrane region" description="Helical" evidence="9">
    <location>
        <begin position="402"/>
        <end position="422"/>
    </location>
</feature>
<evidence type="ECO:0000256" key="9">
    <source>
        <dbReference type="SAM" id="Phobius"/>
    </source>
</evidence>
<dbReference type="Pfam" id="PF02518">
    <property type="entry name" value="HATPase_c"/>
    <property type="match status" value="1"/>
</dbReference>
<evidence type="ECO:0000313" key="12">
    <source>
        <dbReference type="Proteomes" id="UP000481360"/>
    </source>
</evidence>
<keyword evidence="5" id="KW-0547">Nucleotide-binding</keyword>
<dbReference type="InterPro" id="IPR036890">
    <property type="entry name" value="HATPase_C_sf"/>
</dbReference>
<gene>
    <name evidence="11" type="ORF">G7043_37335</name>
</gene>
<reference evidence="11 12" key="1">
    <citation type="submission" date="2020-03" db="EMBL/GenBank/DDBJ databases">
        <title>Isolation and identification of active actinomycetes.</title>
        <authorList>
            <person name="Sun X."/>
        </authorList>
    </citation>
    <scope>NUCLEOTIDE SEQUENCE [LARGE SCALE GENOMIC DNA]</scope>
    <source>
        <strain evidence="11 12">NEAU-D13</strain>
    </source>
</reference>
<keyword evidence="7" id="KW-0067">ATP-binding</keyword>
<evidence type="ECO:0000313" key="11">
    <source>
        <dbReference type="EMBL" id="NGY64590.1"/>
    </source>
</evidence>
<dbReference type="RefSeq" id="WP_166053402.1">
    <property type="nucleotide sequence ID" value="NZ_JAAMPJ010000013.1"/>
</dbReference>
<feature type="transmembrane region" description="Helical" evidence="9">
    <location>
        <begin position="110"/>
        <end position="129"/>
    </location>
</feature>
<sequence length="513" mass="54148">MSGSQPWTPTPRVVALGRELALMAFVGAVTYTATQYVTVDWGPAPCDVPGVGALVAGAAVVPAALRRRLPVVALLAAAALFGWYPATGIALALASYSVAARVRRTRWRDVVVTVAALLPFTIGLIGSGYQWEVVIIEFGIAALVTVAGPVAVQTLLAQREQLIGALREQSRYAGSTARLQERSRIAQEMHDLLGHRLSLISLYAGSLEMDATRHVSEPARLIRTTVRTAMDELRATLGILRQAEPAATRPADHTGTRADIFQLVRQAQAGGVQVTLHWSGEDLSDVARPVRQAVHRIVREGLTNVCRHAPGSRTEVVVEHGTDRVRVSVSDDGRAAAATPGTGLGLAGVQERVRLLGGTFAAGPLAGQGFRVAAELSLAATAPLALAAVAQDEPEDGFARAGMSAVLATGLIGAVAILVVTFNTAMFQLPGGADGQLPFETLALGSTRDQVTQSVGSDSQIARIASRGVEPKPPGNTDCSYTYFEEDGTAMVERYCFRRDLLVQKSRFALPGA</sequence>
<keyword evidence="3" id="KW-0597">Phosphoprotein</keyword>
<dbReference type="GO" id="GO:0005524">
    <property type="term" value="F:ATP binding"/>
    <property type="evidence" value="ECO:0007669"/>
    <property type="project" value="UniProtKB-KW"/>
</dbReference>
<feature type="domain" description="Histidine kinase/HSP90-like ATPase" evidence="10">
    <location>
        <begin position="289"/>
        <end position="380"/>
    </location>
</feature>
<proteinExistence type="predicted"/>
<dbReference type="Gene3D" id="3.30.565.10">
    <property type="entry name" value="Histidine kinase-like ATPase, C-terminal domain"/>
    <property type="match status" value="1"/>
</dbReference>
<dbReference type="Gene3D" id="1.20.5.1930">
    <property type="match status" value="1"/>
</dbReference>
<evidence type="ECO:0000256" key="7">
    <source>
        <dbReference type="ARBA" id="ARBA00022840"/>
    </source>
</evidence>
<feature type="transmembrane region" description="Helical" evidence="9">
    <location>
        <begin position="71"/>
        <end position="98"/>
    </location>
</feature>
<dbReference type="InterPro" id="IPR011712">
    <property type="entry name" value="Sig_transdc_His_kin_sub3_dim/P"/>
</dbReference>
<evidence type="ECO:0000256" key="2">
    <source>
        <dbReference type="ARBA" id="ARBA00012438"/>
    </source>
</evidence>
<name>A0A7C9RWI2_9PSEU</name>